<accession>A0A1F4USL2</accession>
<evidence type="ECO:0000259" key="1">
    <source>
        <dbReference type="Pfam" id="PF01936"/>
    </source>
</evidence>
<dbReference type="Proteomes" id="UP000176444">
    <property type="component" value="Unassembled WGS sequence"/>
</dbReference>
<dbReference type="EMBL" id="MEUX01000006">
    <property type="protein sequence ID" value="OGC47957.1"/>
    <property type="molecule type" value="Genomic_DNA"/>
</dbReference>
<reference evidence="2 3" key="1">
    <citation type="journal article" date="2016" name="Nat. Commun.">
        <title>Thousands of microbial genomes shed light on interconnected biogeochemical processes in an aquifer system.</title>
        <authorList>
            <person name="Anantharaman K."/>
            <person name="Brown C.T."/>
            <person name="Hug L.A."/>
            <person name="Sharon I."/>
            <person name="Castelle C.J."/>
            <person name="Probst A.J."/>
            <person name="Thomas B.C."/>
            <person name="Singh A."/>
            <person name="Wilkins M.J."/>
            <person name="Karaoz U."/>
            <person name="Brodie E.L."/>
            <person name="Williams K.H."/>
            <person name="Hubbard S.S."/>
            <person name="Banfield J.F."/>
        </authorList>
    </citation>
    <scope>NUCLEOTIDE SEQUENCE [LARGE SCALE GENOMIC DNA]</scope>
</reference>
<dbReference type="Pfam" id="PF01936">
    <property type="entry name" value="NYN"/>
    <property type="match status" value="1"/>
</dbReference>
<dbReference type="CDD" id="cd10911">
    <property type="entry name" value="PIN_LabA"/>
    <property type="match status" value="1"/>
</dbReference>
<dbReference type="PANTHER" id="PTHR35458:SF2">
    <property type="entry name" value="SLR0755 PROTEIN"/>
    <property type="match status" value="1"/>
</dbReference>
<dbReference type="InterPro" id="IPR021139">
    <property type="entry name" value="NYN"/>
</dbReference>
<sequence>MNKPKVYAFIDSQNLNLGVRSQGWKLDFAKFRILLKDKYKVSKAYLFIGFVSGNESLYEFLKSSGFILVFKPTLERHEGKSVITKGNVDAELVLHSMIQYKNYDKAIIISGDGDFHCLIEYLDSKSKLLKVIVPNEKSFSFLLRKFRKYVVYVHNFRKKVEDIKTKKRGNNLRTKP</sequence>
<dbReference type="GO" id="GO:0004540">
    <property type="term" value="F:RNA nuclease activity"/>
    <property type="evidence" value="ECO:0007669"/>
    <property type="project" value="InterPro"/>
</dbReference>
<evidence type="ECO:0000313" key="2">
    <source>
        <dbReference type="EMBL" id="OGC47957.1"/>
    </source>
</evidence>
<dbReference type="Gene3D" id="3.40.50.1010">
    <property type="entry name" value="5'-nuclease"/>
    <property type="match status" value="1"/>
</dbReference>
<name>A0A1F4USL2_UNCKA</name>
<dbReference type="PANTHER" id="PTHR35458">
    <property type="entry name" value="SLR0755 PROTEIN"/>
    <property type="match status" value="1"/>
</dbReference>
<dbReference type="InterPro" id="IPR047140">
    <property type="entry name" value="LabA"/>
</dbReference>
<proteinExistence type="predicted"/>
<protein>
    <recommendedName>
        <fullName evidence="1">NYN domain-containing protein</fullName>
    </recommendedName>
</protein>
<dbReference type="AlphaFoldDB" id="A0A1F4USL2"/>
<evidence type="ECO:0000313" key="3">
    <source>
        <dbReference type="Proteomes" id="UP000176444"/>
    </source>
</evidence>
<feature type="domain" description="NYN" evidence="1">
    <location>
        <begin position="5"/>
        <end position="142"/>
    </location>
</feature>
<organism evidence="2 3">
    <name type="scientific">candidate division WWE3 bacterium RIFCSPHIGHO2_01_FULL_35_17</name>
    <dbReference type="NCBI Taxonomy" id="1802614"/>
    <lineage>
        <taxon>Bacteria</taxon>
        <taxon>Katanobacteria</taxon>
    </lineage>
</organism>
<gene>
    <name evidence="2" type="ORF">A2713_02410</name>
</gene>
<comment type="caution">
    <text evidence="2">The sequence shown here is derived from an EMBL/GenBank/DDBJ whole genome shotgun (WGS) entry which is preliminary data.</text>
</comment>